<protein>
    <submittedName>
        <fullName evidence="1">Uncharacterized protein</fullName>
    </submittedName>
</protein>
<dbReference type="AlphaFoldDB" id="A0A0F9QLB4"/>
<sequence length="284" mass="32877">IQPAKLTGLQELALERLRPKQIQKQKQPQLIKTKDILPKIKKEGTFLDLRGLPRAVGGEGLTETQLRQVRQREIQILKRQKQVQRQEIDILGQDQLQFQLSRFRQPESVRAITKQRFLEPSRQRFVPLIKTRQKDFQLFGQPQKLEVAQRQITKPKVGILQSQLDLLGEPQRIKQVERIVEVPRLRQRFKFPVPKKPTPFLFRLPEFKLGEFGGETIGKRLFKRTPSLGVAIRFQEFGIKRRRGAGEITGLVPREFGLGALPKIELGSLLGEVRKTKKRKGGKK</sequence>
<accession>A0A0F9QLB4</accession>
<gene>
    <name evidence="1" type="ORF">LCGC14_1080110</name>
</gene>
<feature type="non-terminal residue" evidence="1">
    <location>
        <position position="1"/>
    </location>
</feature>
<reference evidence="1" key="1">
    <citation type="journal article" date="2015" name="Nature">
        <title>Complex archaea that bridge the gap between prokaryotes and eukaryotes.</title>
        <authorList>
            <person name="Spang A."/>
            <person name="Saw J.H."/>
            <person name="Jorgensen S.L."/>
            <person name="Zaremba-Niedzwiedzka K."/>
            <person name="Martijn J."/>
            <person name="Lind A.E."/>
            <person name="van Eijk R."/>
            <person name="Schleper C."/>
            <person name="Guy L."/>
            <person name="Ettema T.J."/>
        </authorList>
    </citation>
    <scope>NUCLEOTIDE SEQUENCE</scope>
</reference>
<evidence type="ECO:0000313" key="1">
    <source>
        <dbReference type="EMBL" id="KKN06153.1"/>
    </source>
</evidence>
<dbReference type="EMBL" id="LAZR01004721">
    <property type="protein sequence ID" value="KKN06153.1"/>
    <property type="molecule type" value="Genomic_DNA"/>
</dbReference>
<organism evidence="1">
    <name type="scientific">marine sediment metagenome</name>
    <dbReference type="NCBI Taxonomy" id="412755"/>
    <lineage>
        <taxon>unclassified sequences</taxon>
        <taxon>metagenomes</taxon>
        <taxon>ecological metagenomes</taxon>
    </lineage>
</organism>
<name>A0A0F9QLB4_9ZZZZ</name>
<comment type="caution">
    <text evidence="1">The sequence shown here is derived from an EMBL/GenBank/DDBJ whole genome shotgun (WGS) entry which is preliminary data.</text>
</comment>
<proteinExistence type="predicted"/>